<dbReference type="GO" id="GO:0005886">
    <property type="term" value="C:plasma membrane"/>
    <property type="evidence" value="ECO:0007669"/>
    <property type="project" value="UniProtKB-SubCell"/>
</dbReference>
<evidence type="ECO:0000313" key="8">
    <source>
        <dbReference type="Proteomes" id="UP000501240"/>
    </source>
</evidence>
<evidence type="ECO:0000256" key="3">
    <source>
        <dbReference type="ARBA" id="ARBA00022692"/>
    </source>
</evidence>
<feature type="transmembrane region" description="Helical" evidence="6">
    <location>
        <begin position="259"/>
        <end position="283"/>
    </location>
</feature>
<keyword evidence="5 6" id="KW-0472">Membrane</keyword>
<sequence length="308" mass="31448">MKFRPWLRVAAALAILAGLLWWHSTSAFVAALKAVDGPSVLAALAAGLFTTVCAAARWSLIARRLGLPLPLPGAVAAYYRAVFLNAVLPAGVLGDVHRAVSHGHRSGDLGRGVRAVVLERAAGQIVLVLACLAVLPARPALLASLTPALIPAALLLSVLVALARWRHRAVAAAFAEARGVLPAWPAVAALSAAALAGHLALFVVAARAAGSHAPLIELLPLLLLALLVMGLPLNVGGWGPREAVTALAFGAAGLGSAEGLTISVVYGVLTFVAALPGALALLVQHREAGPERPDEARERVPALAGRGQ</sequence>
<keyword evidence="2" id="KW-1003">Cell membrane</keyword>
<keyword evidence="8" id="KW-1185">Reference proteome</keyword>
<evidence type="ECO:0000313" key="7">
    <source>
        <dbReference type="EMBL" id="QKG20909.1"/>
    </source>
</evidence>
<keyword evidence="3 6" id="KW-0812">Transmembrane</keyword>
<dbReference type="Proteomes" id="UP000501240">
    <property type="component" value="Chromosome"/>
</dbReference>
<reference evidence="7 8" key="1">
    <citation type="submission" date="2020-05" db="EMBL/GenBank/DDBJ databases">
        <title>Actinomadura verrucosospora NRRL-B18236 (PFL_A860) Genome sequencing and assembly.</title>
        <authorList>
            <person name="Samborskyy M."/>
        </authorList>
    </citation>
    <scope>NUCLEOTIDE SEQUENCE [LARGE SCALE GENOMIC DNA]</scope>
    <source>
        <strain evidence="7 8">NRRL:B18236</strain>
    </source>
</reference>
<dbReference type="EMBL" id="CP053892">
    <property type="protein sequence ID" value="QKG20909.1"/>
    <property type="molecule type" value="Genomic_DNA"/>
</dbReference>
<evidence type="ECO:0000256" key="1">
    <source>
        <dbReference type="ARBA" id="ARBA00004651"/>
    </source>
</evidence>
<feature type="transmembrane region" description="Helical" evidence="6">
    <location>
        <begin position="218"/>
        <end position="239"/>
    </location>
</feature>
<comment type="subcellular location">
    <subcellularLocation>
        <location evidence="1">Cell membrane</location>
        <topology evidence="1">Multi-pass membrane protein</topology>
    </subcellularLocation>
</comment>
<dbReference type="Pfam" id="PF03706">
    <property type="entry name" value="LPG_synthase_TM"/>
    <property type="match status" value="1"/>
</dbReference>
<name>A0A7D4AN47_ACTVE</name>
<dbReference type="InterPro" id="IPR022791">
    <property type="entry name" value="L-PG_synthase/AglD"/>
</dbReference>
<organism evidence="7 8">
    <name type="scientific">Actinomadura verrucosospora</name>
    <dbReference type="NCBI Taxonomy" id="46165"/>
    <lineage>
        <taxon>Bacteria</taxon>
        <taxon>Bacillati</taxon>
        <taxon>Actinomycetota</taxon>
        <taxon>Actinomycetes</taxon>
        <taxon>Streptosporangiales</taxon>
        <taxon>Thermomonosporaceae</taxon>
        <taxon>Actinomadura</taxon>
    </lineage>
</organism>
<evidence type="ECO:0000256" key="4">
    <source>
        <dbReference type="ARBA" id="ARBA00022989"/>
    </source>
</evidence>
<evidence type="ECO:0000256" key="5">
    <source>
        <dbReference type="ARBA" id="ARBA00023136"/>
    </source>
</evidence>
<feature type="transmembrane region" description="Helical" evidence="6">
    <location>
        <begin position="41"/>
        <end position="61"/>
    </location>
</feature>
<proteinExistence type="predicted"/>
<dbReference type="AlphaFoldDB" id="A0A7D4AN47"/>
<dbReference type="PANTHER" id="PTHR40277">
    <property type="entry name" value="BLL5419 PROTEIN"/>
    <property type="match status" value="1"/>
</dbReference>
<accession>A0A7D4AN47</accession>
<evidence type="ECO:0000256" key="6">
    <source>
        <dbReference type="SAM" id="Phobius"/>
    </source>
</evidence>
<protein>
    <submittedName>
        <fullName evidence="7">Uncharacterized protein</fullName>
    </submittedName>
</protein>
<gene>
    <name evidence="7" type="ORF">ACTIVE_2547</name>
</gene>
<dbReference type="PANTHER" id="PTHR40277:SF1">
    <property type="entry name" value="BLL5419 PROTEIN"/>
    <property type="match status" value="1"/>
</dbReference>
<feature type="transmembrane region" description="Helical" evidence="6">
    <location>
        <begin position="183"/>
        <end position="206"/>
    </location>
</feature>
<evidence type="ECO:0000256" key="2">
    <source>
        <dbReference type="ARBA" id="ARBA00022475"/>
    </source>
</evidence>
<feature type="transmembrane region" description="Helical" evidence="6">
    <location>
        <begin position="142"/>
        <end position="163"/>
    </location>
</feature>
<keyword evidence="4 6" id="KW-1133">Transmembrane helix</keyword>